<name>A0A078J956_BRANA</name>
<accession>A0A078J956</accession>
<dbReference type="Pfam" id="PF14111">
    <property type="entry name" value="DUF4283"/>
    <property type="match status" value="1"/>
</dbReference>
<dbReference type="PANTHER" id="PTHR31286">
    <property type="entry name" value="GLYCINE-RICH CELL WALL STRUCTURAL PROTEIN 1.8-LIKE"/>
    <property type="match status" value="1"/>
</dbReference>
<dbReference type="Proteomes" id="UP000028999">
    <property type="component" value="Unassembled WGS sequence"/>
</dbReference>
<keyword evidence="5" id="KW-1185">Reference proteome</keyword>
<organism evidence="4 5">
    <name type="scientific">Brassica napus</name>
    <name type="common">Rape</name>
    <dbReference type="NCBI Taxonomy" id="3708"/>
    <lineage>
        <taxon>Eukaryota</taxon>
        <taxon>Viridiplantae</taxon>
        <taxon>Streptophyta</taxon>
        <taxon>Embryophyta</taxon>
        <taxon>Tracheophyta</taxon>
        <taxon>Spermatophyta</taxon>
        <taxon>Magnoliopsida</taxon>
        <taxon>eudicotyledons</taxon>
        <taxon>Gunneridae</taxon>
        <taxon>Pentapetalae</taxon>
        <taxon>rosids</taxon>
        <taxon>malvids</taxon>
        <taxon>Brassicales</taxon>
        <taxon>Brassicaceae</taxon>
        <taxon>Brassiceae</taxon>
        <taxon>Brassica</taxon>
    </lineage>
</organism>
<proteinExistence type="predicted"/>
<dbReference type="PANTHER" id="PTHR31286:SF54">
    <property type="entry name" value="DUF4283 DOMAIN-CONTAINING PROTEIN"/>
    <property type="match status" value="1"/>
</dbReference>
<dbReference type="EMBL" id="LK034079">
    <property type="protein sequence ID" value="CDY62013.1"/>
    <property type="molecule type" value="Genomic_DNA"/>
</dbReference>
<dbReference type="STRING" id="3708.A0A078J956"/>
<dbReference type="InterPro" id="IPR040256">
    <property type="entry name" value="At4g02000-like"/>
</dbReference>
<keyword evidence="2" id="KW-0472">Membrane</keyword>
<dbReference type="InterPro" id="IPR025558">
    <property type="entry name" value="DUF4283"/>
</dbReference>
<evidence type="ECO:0000256" key="2">
    <source>
        <dbReference type="SAM" id="Phobius"/>
    </source>
</evidence>
<feature type="transmembrane region" description="Helical" evidence="2">
    <location>
        <begin position="153"/>
        <end position="169"/>
    </location>
</feature>
<dbReference type="AlphaFoldDB" id="A0A078J956"/>
<feature type="transmembrane region" description="Helical" evidence="2">
    <location>
        <begin position="675"/>
        <end position="698"/>
    </location>
</feature>
<feature type="transmembrane region" description="Helical" evidence="2">
    <location>
        <begin position="175"/>
        <end position="200"/>
    </location>
</feature>
<feature type="region of interest" description="Disordered" evidence="1">
    <location>
        <begin position="424"/>
        <end position="555"/>
    </location>
</feature>
<dbReference type="Gramene" id="CDY62013">
    <property type="protein sequence ID" value="CDY62013"/>
    <property type="gene ID" value="GSBRNA2T00035831001"/>
</dbReference>
<evidence type="ECO:0000313" key="5">
    <source>
        <dbReference type="Proteomes" id="UP000028999"/>
    </source>
</evidence>
<feature type="transmembrane region" description="Helical" evidence="2">
    <location>
        <begin position="642"/>
        <end position="669"/>
    </location>
</feature>
<feature type="compositionally biased region" description="Basic and acidic residues" evidence="1">
    <location>
        <begin position="502"/>
        <end position="552"/>
    </location>
</feature>
<reference evidence="4 5" key="1">
    <citation type="journal article" date="2014" name="Science">
        <title>Plant genetics. Early allopolyploid evolution in the post-Neolithic Brassica napus oilseed genome.</title>
        <authorList>
            <person name="Chalhoub B."/>
            <person name="Denoeud F."/>
            <person name="Liu S."/>
            <person name="Parkin I.A."/>
            <person name="Tang H."/>
            <person name="Wang X."/>
            <person name="Chiquet J."/>
            <person name="Belcram H."/>
            <person name="Tong C."/>
            <person name="Samans B."/>
            <person name="Correa M."/>
            <person name="Da Silva C."/>
            <person name="Just J."/>
            <person name="Falentin C."/>
            <person name="Koh C.S."/>
            <person name="Le Clainche I."/>
            <person name="Bernard M."/>
            <person name="Bento P."/>
            <person name="Noel B."/>
            <person name="Labadie K."/>
            <person name="Alberti A."/>
            <person name="Charles M."/>
            <person name="Arnaud D."/>
            <person name="Guo H."/>
            <person name="Daviaud C."/>
            <person name="Alamery S."/>
            <person name="Jabbari K."/>
            <person name="Zhao M."/>
            <person name="Edger P.P."/>
            <person name="Chelaifa H."/>
            <person name="Tack D."/>
            <person name="Lassalle G."/>
            <person name="Mestiri I."/>
            <person name="Schnel N."/>
            <person name="Le Paslier M.C."/>
            <person name="Fan G."/>
            <person name="Renault V."/>
            <person name="Bayer P.E."/>
            <person name="Golicz A.A."/>
            <person name="Manoli S."/>
            <person name="Lee T.H."/>
            <person name="Thi V.H."/>
            <person name="Chalabi S."/>
            <person name="Hu Q."/>
            <person name="Fan C."/>
            <person name="Tollenaere R."/>
            <person name="Lu Y."/>
            <person name="Battail C."/>
            <person name="Shen J."/>
            <person name="Sidebottom C.H."/>
            <person name="Wang X."/>
            <person name="Canaguier A."/>
            <person name="Chauveau A."/>
            <person name="Berard A."/>
            <person name="Deniot G."/>
            <person name="Guan M."/>
            <person name="Liu Z."/>
            <person name="Sun F."/>
            <person name="Lim Y.P."/>
            <person name="Lyons E."/>
            <person name="Town C.D."/>
            <person name="Bancroft I."/>
            <person name="Wang X."/>
            <person name="Meng J."/>
            <person name="Ma J."/>
            <person name="Pires J.C."/>
            <person name="King G.J."/>
            <person name="Brunel D."/>
            <person name="Delourme R."/>
            <person name="Renard M."/>
            <person name="Aury J.M."/>
            <person name="Adams K.L."/>
            <person name="Batley J."/>
            <person name="Snowdon R.J."/>
            <person name="Tost J."/>
            <person name="Edwards D."/>
            <person name="Zhou Y."/>
            <person name="Hua W."/>
            <person name="Sharpe A.G."/>
            <person name="Paterson A.H."/>
            <person name="Guan C."/>
            <person name="Wincker P."/>
        </authorList>
    </citation>
    <scope>NUCLEOTIDE SEQUENCE [LARGE SCALE GENOMIC DNA]</scope>
    <source>
        <strain evidence="5">cv. Darmor-bzh</strain>
    </source>
</reference>
<keyword evidence="2" id="KW-0812">Transmembrane</keyword>
<protein>
    <submittedName>
        <fullName evidence="4">BnaCnng38980D protein</fullName>
    </submittedName>
</protein>
<evidence type="ECO:0000259" key="3">
    <source>
        <dbReference type="Pfam" id="PF14111"/>
    </source>
</evidence>
<feature type="transmembrane region" description="Helical" evidence="2">
    <location>
        <begin position="705"/>
        <end position="726"/>
    </location>
</feature>
<dbReference type="PaxDb" id="3708-A0A078J956"/>
<evidence type="ECO:0000256" key="1">
    <source>
        <dbReference type="SAM" id="MobiDB-lite"/>
    </source>
</evidence>
<keyword evidence="2" id="KW-1133">Transmembrane helix</keyword>
<gene>
    <name evidence="4" type="primary">BnaCnng38980D</name>
    <name evidence="4" type="ORF">GSBRNA2T00035831001</name>
</gene>
<feature type="domain" description="DUF4283" evidence="3">
    <location>
        <begin position="242"/>
        <end position="317"/>
    </location>
</feature>
<sequence>MVIFDWDPGVNGNRLDLYHYDKIGGGWNHKEELESRVLEGKHGFDGIQNRRGLQWAEIFTRSEEEIWFTEYQLRDLRGMRLTFLILGSSLINLADSEITSLYHAGRVLDIGIWYWNYDGILGDLIMIILRGCGISRIIQILDSVCDKLYRYGFNDWVFGNIFFCFGIGYKRRRVFLSFFIVSNYLLFLLGIVISLFLVLFTMSQGYFVGKEGAMKTGEVARKRLKISVPHFDNSELIKSYALTLVGRCMNPDEQEINSLLVMLPKIWKVEERVTGADLGMGKFQFHFEKEEDIETVLEMQPYHFDFWMLSLARWQPRMPKNFPSEIPFWIKVEGVPLEFWSTATFQSIGDAIGETTDVDLDYGKMRVVIDGAKELCFDTTVDFKGGEFYEEEEAPVLLKYEKLFGFCKRCFKLCHDEDICPLNPNPVKKKEAKADLESRKEDRARSYKGVVINGDGSNQENLKDQRGYHGKGKGKMYEEPENQWVKVPERGSKRPSTYRNGSRGEEEKSRYRNSRWEQPRHHMQEDRNRYQRDARRARNHIDGERGEPREEGEVGGVARVQRGLRNVEKPTLSLVTQVATRESNGKTNSIDASAIAMEKEGELVEKMETSKMVTSLDKTEEVMGHGVGDDVRPGKVLWSDKWWGWGVFLSFLSISSMSIFLLLGVGVLWHCFGRWGYVFLVLLVLVLCWNKLGAFIFSIISSRPWLIGTVSLLVMHWFIWTLRFWVLDVTQVLGIPKIGYGRSGQMGSLVSSNRRLPYQALVEFGMGVQQRKYYGGKLVLGISRWITAMGGD</sequence>
<feature type="compositionally biased region" description="Basic and acidic residues" evidence="1">
    <location>
        <begin position="428"/>
        <end position="445"/>
    </location>
</feature>
<evidence type="ECO:0000313" key="4">
    <source>
        <dbReference type="EMBL" id="CDY62013.1"/>
    </source>
</evidence>